<dbReference type="NCBIfam" id="TIGR00879">
    <property type="entry name" value="SP"/>
    <property type="match status" value="1"/>
</dbReference>
<name>A0AAX3Y5I2_RHOOP</name>
<evidence type="ECO:0000256" key="3">
    <source>
        <dbReference type="ARBA" id="ARBA00022448"/>
    </source>
</evidence>
<feature type="transmembrane region" description="Helical" evidence="8">
    <location>
        <begin position="101"/>
        <end position="120"/>
    </location>
</feature>
<proteinExistence type="inferred from homology"/>
<organism evidence="10 11">
    <name type="scientific">Rhodococcus opacus</name>
    <name type="common">Nocardia opaca</name>
    <dbReference type="NCBI Taxonomy" id="37919"/>
    <lineage>
        <taxon>Bacteria</taxon>
        <taxon>Bacillati</taxon>
        <taxon>Actinomycetota</taxon>
        <taxon>Actinomycetes</taxon>
        <taxon>Mycobacteriales</taxon>
        <taxon>Nocardiaceae</taxon>
        <taxon>Rhodococcus</taxon>
    </lineage>
</organism>
<comment type="similarity">
    <text evidence="2 7">Belongs to the major facilitator superfamily. Sugar transporter (TC 2.A.1.1) family.</text>
</comment>
<dbReference type="RefSeq" id="WP_304708726.1">
    <property type="nucleotide sequence ID" value="NZ_CP130953.1"/>
</dbReference>
<evidence type="ECO:0000259" key="9">
    <source>
        <dbReference type="PROSITE" id="PS50850"/>
    </source>
</evidence>
<dbReference type="Proteomes" id="UP001231166">
    <property type="component" value="Chromosome"/>
</dbReference>
<feature type="transmembrane region" description="Helical" evidence="8">
    <location>
        <begin position="126"/>
        <end position="147"/>
    </location>
</feature>
<feature type="transmembrane region" description="Helical" evidence="8">
    <location>
        <begin position="412"/>
        <end position="431"/>
    </location>
</feature>
<keyword evidence="3 7" id="KW-0813">Transport</keyword>
<dbReference type="GO" id="GO:0022857">
    <property type="term" value="F:transmembrane transporter activity"/>
    <property type="evidence" value="ECO:0007669"/>
    <property type="project" value="InterPro"/>
</dbReference>
<keyword evidence="5 8" id="KW-1133">Transmembrane helix</keyword>
<dbReference type="InterPro" id="IPR050820">
    <property type="entry name" value="MFS_Sugar_Transporter"/>
</dbReference>
<keyword evidence="4 8" id="KW-0812">Transmembrane</keyword>
<feature type="transmembrane region" description="Helical" evidence="8">
    <location>
        <begin position="437"/>
        <end position="459"/>
    </location>
</feature>
<evidence type="ECO:0000256" key="1">
    <source>
        <dbReference type="ARBA" id="ARBA00004651"/>
    </source>
</evidence>
<dbReference type="PANTHER" id="PTHR48023:SF4">
    <property type="entry name" value="D-XYLOSE-PROTON SYMPORTER-LIKE 2"/>
    <property type="match status" value="1"/>
</dbReference>
<dbReference type="InterPro" id="IPR036259">
    <property type="entry name" value="MFS_trans_sf"/>
</dbReference>
<feature type="transmembrane region" description="Helical" evidence="8">
    <location>
        <begin position="308"/>
        <end position="328"/>
    </location>
</feature>
<gene>
    <name evidence="10" type="ORF">Q5707_21810</name>
</gene>
<evidence type="ECO:0000313" key="11">
    <source>
        <dbReference type="Proteomes" id="UP001231166"/>
    </source>
</evidence>
<dbReference type="PANTHER" id="PTHR48023">
    <property type="entry name" value="D-XYLOSE-PROTON SYMPORTER-LIKE 2"/>
    <property type="match status" value="1"/>
</dbReference>
<dbReference type="EMBL" id="CP130953">
    <property type="protein sequence ID" value="WLF44582.1"/>
    <property type="molecule type" value="Genomic_DNA"/>
</dbReference>
<dbReference type="PRINTS" id="PR00171">
    <property type="entry name" value="SUGRTRNSPORT"/>
</dbReference>
<dbReference type="InterPro" id="IPR005828">
    <property type="entry name" value="MFS_sugar_transport-like"/>
</dbReference>
<evidence type="ECO:0000256" key="6">
    <source>
        <dbReference type="ARBA" id="ARBA00023136"/>
    </source>
</evidence>
<dbReference type="Gene3D" id="1.20.1250.20">
    <property type="entry name" value="MFS general substrate transporter like domains"/>
    <property type="match status" value="1"/>
</dbReference>
<evidence type="ECO:0000256" key="4">
    <source>
        <dbReference type="ARBA" id="ARBA00022692"/>
    </source>
</evidence>
<evidence type="ECO:0000256" key="5">
    <source>
        <dbReference type="ARBA" id="ARBA00022989"/>
    </source>
</evidence>
<feature type="transmembrane region" description="Helical" evidence="8">
    <location>
        <begin position="272"/>
        <end position="296"/>
    </location>
</feature>
<dbReference type="PROSITE" id="PS50850">
    <property type="entry name" value="MFS"/>
    <property type="match status" value="1"/>
</dbReference>
<dbReference type="InterPro" id="IPR005829">
    <property type="entry name" value="Sugar_transporter_CS"/>
</dbReference>
<feature type="transmembrane region" description="Helical" evidence="8">
    <location>
        <begin position="159"/>
        <end position="178"/>
    </location>
</feature>
<evidence type="ECO:0000256" key="8">
    <source>
        <dbReference type="SAM" id="Phobius"/>
    </source>
</evidence>
<keyword evidence="6 8" id="KW-0472">Membrane</keyword>
<feature type="transmembrane region" description="Helical" evidence="8">
    <location>
        <begin position="190"/>
        <end position="209"/>
    </location>
</feature>
<dbReference type="GO" id="GO:0005886">
    <property type="term" value="C:plasma membrane"/>
    <property type="evidence" value="ECO:0007669"/>
    <property type="project" value="UniProtKB-SubCell"/>
</dbReference>
<feature type="domain" description="Major facilitator superfamily (MFS) profile" evidence="9">
    <location>
        <begin position="35"/>
        <end position="466"/>
    </location>
</feature>
<feature type="transmembrane region" description="Helical" evidence="8">
    <location>
        <begin position="71"/>
        <end position="89"/>
    </location>
</feature>
<dbReference type="InterPro" id="IPR020846">
    <property type="entry name" value="MFS_dom"/>
</dbReference>
<dbReference type="PROSITE" id="PS00217">
    <property type="entry name" value="SUGAR_TRANSPORT_2"/>
    <property type="match status" value="1"/>
</dbReference>
<dbReference type="Pfam" id="PF00083">
    <property type="entry name" value="Sugar_tr"/>
    <property type="match status" value="1"/>
</dbReference>
<protein>
    <submittedName>
        <fullName evidence="10">Sugar porter family MFS transporter</fullName>
    </submittedName>
</protein>
<reference evidence="10" key="1">
    <citation type="submission" date="2023-07" db="EMBL/GenBank/DDBJ databases">
        <title>Genomic analysis of Rhodococcus opacus VOC-14 with glycol ethers degradation activity.</title>
        <authorList>
            <person name="Narkevich D.A."/>
            <person name="Hlushen A.M."/>
            <person name="Akhremchuk A.E."/>
            <person name="Sikolenko M.A."/>
            <person name="Valentovich L.N."/>
        </authorList>
    </citation>
    <scope>NUCLEOTIDE SEQUENCE</scope>
    <source>
        <strain evidence="10">VOC-14</strain>
    </source>
</reference>
<dbReference type="InterPro" id="IPR003663">
    <property type="entry name" value="Sugar/inositol_transpt"/>
</dbReference>
<dbReference type="PROSITE" id="PS00216">
    <property type="entry name" value="SUGAR_TRANSPORT_1"/>
    <property type="match status" value="1"/>
</dbReference>
<feature type="transmembrane region" description="Helical" evidence="8">
    <location>
        <begin position="340"/>
        <end position="361"/>
    </location>
</feature>
<evidence type="ECO:0000256" key="2">
    <source>
        <dbReference type="ARBA" id="ARBA00010992"/>
    </source>
</evidence>
<evidence type="ECO:0000313" key="10">
    <source>
        <dbReference type="EMBL" id="WLF44582.1"/>
    </source>
</evidence>
<dbReference type="SUPFAM" id="SSF103473">
    <property type="entry name" value="MFS general substrate transporter"/>
    <property type="match status" value="1"/>
</dbReference>
<sequence length="494" mass="52318">MGAQPIALCAEILLFHDISTARGSRHLVKPIVVRSAIVAATGGLLFGFDTAVISGAEEQIQQVFALSDAKLGFTVTTALIGTILGALVTGRPADRYGRKKALYVIGVLFVLGAVGSALAPNVEILMLFRFIGGIGVGGASVCAPIYTAEIAPAANRGRLVGLVQFNIVLGILIAYASNAVIRAAVPGDNAWRWMLGVMIVPALVFVLMLPTVPETPRWLAANGRWDDATATSKRLCATQADVDFQMREIRESLAATANMTKVPFFTRGHRKVILLAVAIAVFNQLSGINAVLYYAPRVMQEAGASTNAAFLMSVGVGAMNLVATMVGLSLIDRLGRRKLMIVGSIGYLMSLGFLAAVMFYYENARGGEFTSTSSILVLIGLMGFIAAHAVGQGSVIWVFLSEIFPNRIRGQGQSLGSLTHWVFAAITSFAFPPIIGALGAGAAFSIFFLAMVGQLIWVLKVMPETKGVPLEEMQAKLGVALDHGPDQPTAVRAH</sequence>
<evidence type="ECO:0000256" key="7">
    <source>
        <dbReference type="RuleBase" id="RU003346"/>
    </source>
</evidence>
<feature type="transmembrane region" description="Helical" evidence="8">
    <location>
        <begin position="31"/>
        <end position="51"/>
    </location>
</feature>
<accession>A0AAX3Y5I2</accession>
<dbReference type="AlphaFoldDB" id="A0AAX3Y5I2"/>
<comment type="subcellular location">
    <subcellularLocation>
        <location evidence="1">Cell membrane</location>
        <topology evidence="1">Multi-pass membrane protein</topology>
    </subcellularLocation>
</comment>
<feature type="transmembrane region" description="Helical" evidence="8">
    <location>
        <begin position="373"/>
        <end position="400"/>
    </location>
</feature>